<dbReference type="RefSeq" id="WP_100896987.1">
    <property type="nucleotide sequence ID" value="NZ_CAWNNC010000001.1"/>
</dbReference>
<evidence type="ECO:0000313" key="2">
    <source>
        <dbReference type="EMBL" id="AUB34365.1"/>
    </source>
</evidence>
<proteinExistence type="predicted"/>
<sequence>MALLSESESAVVNLDAKEVLFTIDFNRVPDFFTLDQVGRQADSFQYFIDPSGELPIFRPPSAYSNLSSIIRGEEINVAGDIRIRDVFSVGPLEPNSGGWGKIRGSVPYSLDGTVLKFSAPLQFIGDSDGLFSYRLELYEFGGGGGNANENKSIIASVPEPTSALGALTFGALSLGLRRKRKHKLAPSPVNRYDSVKA</sequence>
<dbReference type="InterPro" id="IPR013424">
    <property type="entry name" value="Ice-binding_C"/>
</dbReference>
<dbReference type="Proteomes" id="UP000232003">
    <property type="component" value="Chromosome"/>
</dbReference>
<gene>
    <name evidence="2" type="ORF">COO91_00185</name>
</gene>
<dbReference type="KEGG" id="nfl:COO91_00185"/>
<evidence type="ECO:0000313" key="3">
    <source>
        <dbReference type="Proteomes" id="UP000232003"/>
    </source>
</evidence>
<dbReference type="EMBL" id="CP024785">
    <property type="protein sequence ID" value="AUB34365.1"/>
    <property type="molecule type" value="Genomic_DNA"/>
</dbReference>
<accession>A0A2K8SHN1</accession>
<name>A0A2K8SHN1_9NOSO</name>
<protein>
    <submittedName>
        <fullName evidence="2">PEP-CTERM protein-sorting domain</fullName>
    </submittedName>
</protein>
<feature type="domain" description="Ice-binding protein C-terminal" evidence="1">
    <location>
        <begin position="156"/>
        <end position="179"/>
    </location>
</feature>
<keyword evidence="3" id="KW-1185">Reference proteome</keyword>
<evidence type="ECO:0000259" key="1">
    <source>
        <dbReference type="Pfam" id="PF07589"/>
    </source>
</evidence>
<reference evidence="2 3" key="1">
    <citation type="submission" date="2017-11" db="EMBL/GenBank/DDBJ databases">
        <title>Complete genome of a free-living desiccation-tolerant cyanobacterium and its photosynthetic adaptation to extreme terrestrial habitat.</title>
        <authorList>
            <person name="Shang J."/>
        </authorList>
    </citation>
    <scope>NUCLEOTIDE SEQUENCE [LARGE SCALE GENOMIC DNA]</scope>
    <source>
        <strain evidence="2 3">CCNUN1</strain>
    </source>
</reference>
<organism evidence="2 3">
    <name type="scientific">Nostoc flagelliforme CCNUN1</name>
    <dbReference type="NCBI Taxonomy" id="2038116"/>
    <lineage>
        <taxon>Bacteria</taxon>
        <taxon>Bacillati</taxon>
        <taxon>Cyanobacteriota</taxon>
        <taxon>Cyanophyceae</taxon>
        <taxon>Nostocales</taxon>
        <taxon>Nostocaceae</taxon>
        <taxon>Nostoc</taxon>
    </lineage>
</organism>
<dbReference type="Pfam" id="PF07589">
    <property type="entry name" value="PEP-CTERM"/>
    <property type="match status" value="1"/>
</dbReference>
<dbReference type="OrthoDB" id="484048at2"/>
<dbReference type="AlphaFoldDB" id="A0A2K8SHN1"/>